<evidence type="ECO:0000256" key="1">
    <source>
        <dbReference type="ARBA" id="ARBA00009986"/>
    </source>
</evidence>
<evidence type="ECO:0000313" key="6">
    <source>
        <dbReference type="EMBL" id="QPJ64503.1"/>
    </source>
</evidence>
<evidence type="ECO:0000256" key="4">
    <source>
        <dbReference type="RuleBase" id="RU003345"/>
    </source>
</evidence>
<dbReference type="AlphaFoldDB" id="A0A7T0G2P5"/>
<dbReference type="Gene3D" id="3.40.309.10">
    <property type="entry name" value="Aldehyde Dehydrogenase, Chain A, domain 2"/>
    <property type="match status" value="1"/>
</dbReference>
<dbReference type="Proteomes" id="UP000594464">
    <property type="component" value="Chromosome"/>
</dbReference>
<proteinExistence type="inferred from homology"/>
<evidence type="ECO:0000256" key="2">
    <source>
        <dbReference type="ARBA" id="ARBA00023002"/>
    </source>
</evidence>
<feature type="active site" evidence="3">
    <location>
        <position position="250"/>
    </location>
</feature>
<dbReference type="Pfam" id="PF00171">
    <property type="entry name" value="Aldedh"/>
    <property type="match status" value="1"/>
</dbReference>
<dbReference type="InterPro" id="IPR016162">
    <property type="entry name" value="Ald_DH_N"/>
</dbReference>
<dbReference type="InterPro" id="IPR016161">
    <property type="entry name" value="Ald_DH/histidinol_DH"/>
</dbReference>
<dbReference type="SUPFAM" id="SSF53720">
    <property type="entry name" value="ALDH-like"/>
    <property type="match status" value="1"/>
</dbReference>
<sequence length="493" mass="53140">MAPLYKNYINGVWKPASTRDVFENINPANHKECVGRFQKSAAEDVKEAVSAAASARKMWRETPAPKRGEILFRVAELLVKNKEAIAVDMTREMGKVLKETRGDVQEAIDMAYYAAGEGRRMAGETVPSELPNKFCMSVRMPVGTVAAITPWNFPIAIPSWKLLPALVAGNTVVIKPASDTPLSALTFVKLFEKAGLPAGVLNYVTGSGSETGEPLMSHPEVNLVSFTGSTDTGSVVAANCARLMKPFSLEMGGKNAIIVMDDANIDAAVEGVVWGAFGTTGQRCTACSRVIVHKKILKAFTTKLLKRTKALKLGDGLDASVDVGPLVNADQREKVMSYCKIGRDEGARLMTGGEFATGKNCKNGFFFQPTVFSDVSRKMRIAQEEIFGPVVGVIACRSLDDAVSIVNDSKFGLSSAIYTQDVNRAFRAIETLDTGITYINSSTIGAEIQLPFGGTKGTGNGHREAGTAAMEIFTEWKSVYVDYSGKLQKAQMD</sequence>
<dbReference type="EMBL" id="CP048620">
    <property type="protein sequence ID" value="QPJ64503.1"/>
    <property type="molecule type" value="Genomic_DNA"/>
</dbReference>
<reference evidence="7" key="1">
    <citation type="submission" date="2020-02" db="EMBL/GenBank/DDBJ databases">
        <title>Genomic and physiological characterization of two novel Nitrospinaceae genera.</title>
        <authorList>
            <person name="Mueller A.J."/>
            <person name="Jung M.-Y."/>
            <person name="Strachan C.R."/>
            <person name="Herbold C.W."/>
            <person name="Kirkegaard R.H."/>
            <person name="Daims H."/>
        </authorList>
    </citation>
    <scope>NUCLEOTIDE SEQUENCE [LARGE SCALE GENOMIC DNA]</scope>
</reference>
<dbReference type="InterPro" id="IPR015590">
    <property type="entry name" value="Aldehyde_DH_dom"/>
</dbReference>
<dbReference type="InterPro" id="IPR029510">
    <property type="entry name" value="Ald_DH_CS_GLU"/>
</dbReference>
<gene>
    <name evidence="6" type="ORF">G3M78_03455</name>
</gene>
<dbReference type="InterPro" id="IPR016163">
    <property type="entry name" value="Ald_DH_C"/>
</dbReference>
<dbReference type="FunFam" id="3.40.605.10:FF:000007">
    <property type="entry name" value="NAD/NADP-dependent betaine aldehyde dehydrogenase"/>
    <property type="match status" value="1"/>
</dbReference>
<dbReference type="PANTHER" id="PTHR11699">
    <property type="entry name" value="ALDEHYDE DEHYDROGENASE-RELATED"/>
    <property type="match status" value="1"/>
</dbReference>
<feature type="domain" description="Aldehyde dehydrogenase" evidence="5">
    <location>
        <begin position="13"/>
        <end position="479"/>
    </location>
</feature>
<dbReference type="KEGG" id="nva:G3M78_03455"/>
<dbReference type="Gene3D" id="3.40.605.10">
    <property type="entry name" value="Aldehyde Dehydrogenase, Chain A, domain 1"/>
    <property type="match status" value="1"/>
</dbReference>
<evidence type="ECO:0000256" key="3">
    <source>
        <dbReference type="PROSITE-ProRule" id="PRU10007"/>
    </source>
</evidence>
<comment type="similarity">
    <text evidence="1 4">Belongs to the aldehyde dehydrogenase family.</text>
</comment>
<dbReference type="PROSITE" id="PS00070">
    <property type="entry name" value="ALDEHYDE_DEHYDR_CYS"/>
    <property type="match status" value="1"/>
</dbReference>
<accession>A0A7T0G2P5</accession>
<evidence type="ECO:0000259" key="5">
    <source>
        <dbReference type="Pfam" id="PF00171"/>
    </source>
</evidence>
<dbReference type="GO" id="GO:0016620">
    <property type="term" value="F:oxidoreductase activity, acting on the aldehyde or oxo group of donors, NAD or NADP as acceptor"/>
    <property type="evidence" value="ECO:0007669"/>
    <property type="project" value="InterPro"/>
</dbReference>
<protein>
    <submittedName>
        <fullName evidence="6">Aldehyde dehydrogenase family protein</fullName>
    </submittedName>
</protein>
<dbReference type="InterPro" id="IPR016160">
    <property type="entry name" value="Ald_DH_CS_CYS"/>
</dbReference>
<dbReference type="FunFam" id="3.40.309.10:FF:000009">
    <property type="entry name" value="Aldehyde dehydrogenase A"/>
    <property type="match status" value="1"/>
</dbReference>
<name>A0A7T0G2P5_9BACT</name>
<dbReference type="PROSITE" id="PS00687">
    <property type="entry name" value="ALDEHYDE_DEHYDR_GLU"/>
    <property type="match status" value="1"/>
</dbReference>
<keyword evidence="2 4" id="KW-0560">Oxidoreductase</keyword>
<evidence type="ECO:0000313" key="7">
    <source>
        <dbReference type="Proteomes" id="UP000594464"/>
    </source>
</evidence>
<dbReference type="CDD" id="cd07131">
    <property type="entry name" value="ALDH_AldH-CAJ73105"/>
    <property type="match status" value="1"/>
</dbReference>
<organism evidence="6 7">
    <name type="scientific">Candidatus Nitrohelix vancouverensis</name>
    <dbReference type="NCBI Taxonomy" id="2705534"/>
    <lineage>
        <taxon>Bacteria</taxon>
        <taxon>Pseudomonadati</taxon>
        <taxon>Nitrospinota/Tectimicrobiota group</taxon>
        <taxon>Nitrospinota</taxon>
        <taxon>Nitrospinia</taxon>
        <taxon>Nitrospinales</taxon>
        <taxon>Nitrospinaceae</taxon>
        <taxon>Candidatus Nitrohelix</taxon>
    </lineage>
</organism>